<reference evidence="4" key="2">
    <citation type="submission" date="2023-06" db="EMBL/GenBank/DDBJ databases">
        <authorList>
            <person name="Ma L."/>
            <person name="Liu K.-W."/>
            <person name="Li Z."/>
            <person name="Hsiao Y.-Y."/>
            <person name="Qi Y."/>
            <person name="Fu T."/>
            <person name="Tang G."/>
            <person name="Zhang D."/>
            <person name="Sun W.-H."/>
            <person name="Liu D.-K."/>
            <person name="Li Y."/>
            <person name="Chen G.-Z."/>
            <person name="Liu X.-D."/>
            <person name="Liao X.-Y."/>
            <person name="Jiang Y.-T."/>
            <person name="Yu X."/>
            <person name="Hao Y."/>
            <person name="Huang J."/>
            <person name="Zhao X.-W."/>
            <person name="Ke S."/>
            <person name="Chen Y.-Y."/>
            <person name="Wu W.-L."/>
            <person name="Hsu J.-L."/>
            <person name="Lin Y.-F."/>
            <person name="Huang M.-D."/>
            <person name="Li C.-Y."/>
            <person name="Huang L."/>
            <person name="Wang Z.-W."/>
            <person name="Zhao X."/>
            <person name="Zhong W.-Y."/>
            <person name="Peng D.-H."/>
            <person name="Ahmad S."/>
            <person name="Lan S."/>
            <person name="Zhang J.-S."/>
            <person name="Tsai W.-C."/>
            <person name="Van De Peer Y."/>
            <person name="Liu Z.-J."/>
        </authorList>
    </citation>
    <scope>NUCLEOTIDE SEQUENCE</scope>
    <source>
        <strain evidence="4">SCP</strain>
        <tissue evidence="4">Leaves</tissue>
    </source>
</reference>
<dbReference type="Gene3D" id="3.40.50.2300">
    <property type="match status" value="1"/>
</dbReference>
<feature type="modified residue" description="4-aspartylphosphate" evidence="2">
    <location>
        <position position="31"/>
    </location>
</feature>
<proteinExistence type="predicted"/>
<evidence type="ECO:0000313" key="4">
    <source>
        <dbReference type="EMBL" id="KAK1265418.1"/>
    </source>
</evidence>
<keyword evidence="5" id="KW-1185">Reference proteome</keyword>
<reference evidence="4" key="1">
    <citation type="journal article" date="2023" name="Nat. Commun.">
        <title>Diploid and tetraploid genomes of Acorus and the evolution of monocots.</title>
        <authorList>
            <person name="Ma L."/>
            <person name="Liu K.W."/>
            <person name="Li Z."/>
            <person name="Hsiao Y.Y."/>
            <person name="Qi Y."/>
            <person name="Fu T."/>
            <person name="Tang G.D."/>
            <person name="Zhang D."/>
            <person name="Sun W.H."/>
            <person name="Liu D.K."/>
            <person name="Li Y."/>
            <person name="Chen G.Z."/>
            <person name="Liu X.D."/>
            <person name="Liao X.Y."/>
            <person name="Jiang Y.T."/>
            <person name="Yu X."/>
            <person name="Hao Y."/>
            <person name="Huang J."/>
            <person name="Zhao X.W."/>
            <person name="Ke S."/>
            <person name="Chen Y.Y."/>
            <person name="Wu W.L."/>
            <person name="Hsu J.L."/>
            <person name="Lin Y.F."/>
            <person name="Huang M.D."/>
            <person name="Li C.Y."/>
            <person name="Huang L."/>
            <person name="Wang Z.W."/>
            <person name="Zhao X."/>
            <person name="Zhong W.Y."/>
            <person name="Peng D.H."/>
            <person name="Ahmad S."/>
            <person name="Lan S."/>
            <person name="Zhang J.S."/>
            <person name="Tsai W.C."/>
            <person name="Van de Peer Y."/>
            <person name="Liu Z.J."/>
        </authorList>
    </citation>
    <scope>NUCLEOTIDE SEQUENCE</scope>
    <source>
        <strain evidence="4">SCP</strain>
    </source>
</reference>
<comment type="caution">
    <text evidence="4">The sequence shown here is derived from an EMBL/GenBank/DDBJ whole genome shotgun (WGS) entry which is preliminary data.</text>
</comment>
<feature type="domain" description="Response regulatory" evidence="3">
    <location>
        <begin position="1"/>
        <end position="96"/>
    </location>
</feature>
<keyword evidence="1" id="KW-0902">Two-component regulatory system</keyword>
<dbReference type="InterPro" id="IPR001789">
    <property type="entry name" value="Sig_transdc_resp-reg_receiver"/>
</dbReference>
<dbReference type="InterPro" id="IPR045279">
    <property type="entry name" value="ARR-like"/>
</dbReference>
<accession>A0AAV9AMD8</accession>
<name>A0AAV9AMD8_ACOGR</name>
<evidence type="ECO:0000256" key="1">
    <source>
        <dbReference type="ARBA" id="ARBA00023012"/>
    </source>
</evidence>
<dbReference type="AlphaFoldDB" id="A0AAV9AMD8"/>
<keyword evidence="2" id="KW-0597">Phosphoprotein</keyword>
<dbReference type="PANTHER" id="PTHR43874:SF7">
    <property type="entry name" value="TWO-COMPONENT RESPONSE REGULATOR ARR10"/>
    <property type="match status" value="1"/>
</dbReference>
<evidence type="ECO:0000313" key="5">
    <source>
        <dbReference type="Proteomes" id="UP001179952"/>
    </source>
</evidence>
<dbReference type="Proteomes" id="UP001179952">
    <property type="component" value="Unassembled WGS sequence"/>
</dbReference>
<sequence length="170" mass="19542">MNFIASSASRIEEALTLLRGNKGRYDIVLCDITIFGDIDSFTLLKIISSEMNIPVIMTLVDDNVTTIVNGITNGACDYLLKPVKFEELKKIWQHVVRKSLQHPTEEMMKYVRPVKRNKLDHTKIEEENVCKSSKKKISRAPRIVWDSKLHNKFINAIKSLGLQSKCYLFK</sequence>
<dbReference type="PANTHER" id="PTHR43874">
    <property type="entry name" value="TWO-COMPONENT RESPONSE REGULATOR"/>
    <property type="match status" value="1"/>
</dbReference>
<dbReference type="SUPFAM" id="SSF52172">
    <property type="entry name" value="CheY-like"/>
    <property type="match status" value="1"/>
</dbReference>
<evidence type="ECO:0000256" key="2">
    <source>
        <dbReference type="PROSITE-ProRule" id="PRU00169"/>
    </source>
</evidence>
<protein>
    <submittedName>
        <fullName evidence="4">Two-component response regulator ARR10</fullName>
    </submittedName>
</protein>
<gene>
    <name evidence="4" type="ORF">QJS04_geneDACA014351</name>
</gene>
<dbReference type="GO" id="GO:0009736">
    <property type="term" value="P:cytokinin-activated signaling pathway"/>
    <property type="evidence" value="ECO:0007669"/>
    <property type="project" value="InterPro"/>
</dbReference>
<dbReference type="GO" id="GO:0000160">
    <property type="term" value="P:phosphorelay signal transduction system"/>
    <property type="evidence" value="ECO:0007669"/>
    <property type="project" value="UniProtKB-KW"/>
</dbReference>
<organism evidence="4 5">
    <name type="scientific">Acorus gramineus</name>
    <name type="common">Dwarf sweet flag</name>
    <dbReference type="NCBI Taxonomy" id="55184"/>
    <lineage>
        <taxon>Eukaryota</taxon>
        <taxon>Viridiplantae</taxon>
        <taxon>Streptophyta</taxon>
        <taxon>Embryophyta</taxon>
        <taxon>Tracheophyta</taxon>
        <taxon>Spermatophyta</taxon>
        <taxon>Magnoliopsida</taxon>
        <taxon>Liliopsida</taxon>
        <taxon>Acoraceae</taxon>
        <taxon>Acorus</taxon>
    </lineage>
</organism>
<dbReference type="Pfam" id="PF00072">
    <property type="entry name" value="Response_reg"/>
    <property type="match status" value="1"/>
</dbReference>
<evidence type="ECO:0000259" key="3">
    <source>
        <dbReference type="PROSITE" id="PS50110"/>
    </source>
</evidence>
<dbReference type="PROSITE" id="PS50110">
    <property type="entry name" value="RESPONSE_REGULATORY"/>
    <property type="match status" value="1"/>
</dbReference>
<dbReference type="InterPro" id="IPR011006">
    <property type="entry name" value="CheY-like_superfamily"/>
</dbReference>
<dbReference type="EMBL" id="JAUJYN010000008">
    <property type="protein sequence ID" value="KAK1265418.1"/>
    <property type="molecule type" value="Genomic_DNA"/>
</dbReference>